<reference evidence="1" key="1">
    <citation type="submission" date="2018-05" db="EMBL/GenBank/DDBJ databases">
        <authorList>
            <person name="Lanie J.A."/>
            <person name="Ng W.-L."/>
            <person name="Kazmierczak K.M."/>
            <person name="Andrzejewski T.M."/>
            <person name="Davidsen T.M."/>
            <person name="Wayne K.J."/>
            <person name="Tettelin H."/>
            <person name="Glass J.I."/>
            <person name="Rusch D."/>
            <person name="Podicherti R."/>
            <person name="Tsui H.-C.T."/>
            <person name="Winkler M.E."/>
        </authorList>
    </citation>
    <scope>NUCLEOTIDE SEQUENCE</scope>
</reference>
<organism evidence="1">
    <name type="scientific">marine metagenome</name>
    <dbReference type="NCBI Taxonomy" id="408172"/>
    <lineage>
        <taxon>unclassified sequences</taxon>
        <taxon>metagenomes</taxon>
        <taxon>ecological metagenomes</taxon>
    </lineage>
</organism>
<dbReference type="AlphaFoldDB" id="A0A382NI98"/>
<sequence length="26" mass="2699">VLGVSTLFQTEHSSVVSPKSGKKLLG</sequence>
<gene>
    <name evidence="1" type="ORF">METZ01_LOCUS313670</name>
</gene>
<dbReference type="EMBL" id="UINC01100620">
    <property type="protein sequence ID" value="SVC60816.1"/>
    <property type="molecule type" value="Genomic_DNA"/>
</dbReference>
<name>A0A382NI98_9ZZZZ</name>
<accession>A0A382NI98</accession>
<evidence type="ECO:0000313" key="1">
    <source>
        <dbReference type="EMBL" id="SVC60816.1"/>
    </source>
</evidence>
<proteinExistence type="predicted"/>
<feature type="non-terminal residue" evidence="1">
    <location>
        <position position="1"/>
    </location>
</feature>
<protein>
    <submittedName>
        <fullName evidence="1">Uncharacterized protein</fullName>
    </submittedName>
</protein>